<evidence type="ECO:0000313" key="3">
    <source>
        <dbReference type="EMBL" id="WIX83762.1"/>
    </source>
</evidence>
<dbReference type="Pfam" id="PF02515">
    <property type="entry name" value="CoA_transf_3"/>
    <property type="match status" value="1"/>
</dbReference>
<dbReference type="AlphaFoldDB" id="A0A9Y2IPU4"/>
<feature type="region of interest" description="Disordered" evidence="2">
    <location>
        <begin position="299"/>
        <end position="322"/>
    </location>
</feature>
<dbReference type="GO" id="GO:0008410">
    <property type="term" value="F:CoA-transferase activity"/>
    <property type="evidence" value="ECO:0007669"/>
    <property type="project" value="TreeGrafter"/>
</dbReference>
<dbReference type="Gene3D" id="3.40.50.10540">
    <property type="entry name" value="Crotonobetainyl-coa:carnitine coa-transferase, domain 1"/>
    <property type="match status" value="1"/>
</dbReference>
<dbReference type="PANTHER" id="PTHR48207:SF3">
    <property type="entry name" value="SUCCINATE--HYDROXYMETHYLGLUTARATE COA-TRANSFERASE"/>
    <property type="match status" value="1"/>
</dbReference>
<dbReference type="Proteomes" id="UP001236014">
    <property type="component" value="Chromosome"/>
</dbReference>
<keyword evidence="4" id="KW-1185">Reference proteome</keyword>
<dbReference type="InterPro" id="IPR044855">
    <property type="entry name" value="CoA-Trfase_III_dom3_sf"/>
</dbReference>
<gene>
    <name evidence="3" type="ORF">QRX50_24875</name>
</gene>
<organism evidence="3 4">
    <name type="scientific">Amycolatopsis carbonis</name>
    <dbReference type="NCBI Taxonomy" id="715471"/>
    <lineage>
        <taxon>Bacteria</taxon>
        <taxon>Bacillati</taxon>
        <taxon>Actinomycetota</taxon>
        <taxon>Actinomycetes</taxon>
        <taxon>Pseudonocardiales</taxon>
        <taxon>Pseudonocardiaceae</taxon>
        <taxon>Amycolatopsis</taxon>
    </lineage>
</organism>
<dbReference type="KEGG" id="acab:QRX50_24875"/>
<sequence>MTGSLHGMTVLDLSQQLPGPYATFLLASLGADVLKVEPPAGDPARRFDPPMFERVNAGKRSVFLDLKSPADRERLLELAAGCAVFVEGFRPGVTARLGCDEKAVREVRPDVVYCSISGMGQTGPLAGHPTHDLSLQAMAGILGDAGKSDRIGVPWVDLGTATTAALAITAAWHAGGGTFLDLAMLDVATAWSSVKPLAVTEPEATYGVVGAKDGAVALALLEDHMWLRLCTALGWPDDPALATYADRRGHATEIRARLESAFARYTVAELIALAHEHDLPLGPTDATGDPDTVAQLQARGRDNSPAARHTPLPLNLIAPQES</sequence>
<proteinExistence type="predicted"/>
<evidence type="ECO:0000256" key="2">
    <source>
        <dbReference type="SAM" id="MobiDB-lite"/>
    </source>
</evidence>
<dbReference type="InterPro" id="IPR050483">
    <property type="entry name" value="CoA-transferase_III_domain"/>
</dbReference>
<dbReference type="RefSeq" id="WP_285974308.1">
    <property type="nucleotide sequence ID" value="NZ_CP127294.1"/>
</dbReference>
<dbReference type="EMBL" id="CP127294">
    <property type="protein sequence ID" value="WIX83762.1"/>
    <property type="molecule type" value="Genomic_DNA"/>
</dbReference>
<dbReference type="Gene3D" id="3.30.1540.10">
    <property type="entry name" value="formyl-coa transferase, domain 3"/>
    <property type="match status" value="1"/>
</dbReference>
<dbReference type="InterPro" id="IPR023606">
    <property type="entry name" value="CoA-Trfase_III_dom_1_sf"/>
</dbReference>
<protein>
    <submittedName>
        <fullName evidence="3">CoA transferase</fullName>
    </submittedName>
</protein>
<dbReference type="SUPFAM" id="SSF89796">
    <property type="entry name" value="CoA-transferase family III (CaiB/BaiF)"/>
    <property type="match status" value="1"/>
</dbReference>
<dbReference type="InterPro" id="IPR003673">
    <property type="entry name" value="CoA-Trfase_fam_III"/>
</dbReference>
<accession>A0A9Y2IPU4</accession>
<evidence type="ECO:0000256" key="1">
    <source>
        <dbReference type="ARBA" id="ARBA00022679"/>
    </source>
</evidence>
<reference evidence="3 4" key="1">
    <citation type="submission" date="2023-06" db="EMBL/GenBank/DDBJ databases">
        <authorList>
            <person name="Oyuntsetseg B."/>
            <person name="Kim S.B."/>
        </authorList>
    </citation>
    <scope>NUCLEOTIDE SEQUENCE [LARGE SCALE GENOMIC DNA]</scope>
    <source>
        <strain evidence="3 4">2-15</strain>
    </source>
</reference>
<keyword evidence="1 3" id="KW-0808">Transferase</keyword>
<dbReference type="PANTHER" id="PTHR48207">
    <property type="entry name" value="SUCCINATE--HYDROXYMETHYLGLUTARATE COA-TRANSFERASE"/>
    <property type="match status" value="1"/>
</dbReference>
<name>A0A9Y2IPU4_9PSEU</name>
<evidence type="ECO:0000313" key="4">
    <source>
        <dbReference type="Proteomes" id="UP001236014"/>
    </source>
</evidence>